<keyword evidence="12" id="KW-1185">Reference proteome</keyword>
<dbReference type="GO" id="GO:0002949">
    <property type="term" value="P:tRNA threonylcarbamoyladenosine modification"/>
    <property type="evidence" value="ECO:0007669"/>
    <property type="project" value="InterPro"/>
</dbReference>
<evidence type="ECO:0000256" key="1">
    <source>
        <dbReference type="ARBA" id="ARBA00004496"/>
    </source>
</evidence>
<evidence type="ECO:0000256" key="7">
    <source>
        <dbReference type="ARBA" id="ARBA00022741"/>
    </source>
</evidence>
<dbReference type="PANTHER" id="PTHR33540">
    <property type="entry name" value="TRNA THREONYLCARBAMOYLADENOSINE BIOSYNTHESIS PROTEIN TSAE"/>
    <property type="match status" value="1"/>
</dbReference>
<organism evidence="11 12">
    <name type="scientific">Magnetospirillum fulvum</name>
    <name type="common">Rhodospirillum fulvum</name>
    <dbReference type="NCBI Taxonomy" id="1082"/>
    <lineage>
        <taxon>Bacteria</taxon>
        <taxon>Pseudomonadati</taxon>
        <taxon>Pseudomonadota</taxon>
        <taxon>Alphaproteobacteria</taxon>
        <taxon>Rhodospirillales</taxon>
        <taxon>Rhodospirillaceae</taxon>
        <taxon>Magnetospirillum</taxon>
    </lineage>
</organism>
<evidence type="ECO:0000256" key="2">
    <source>
        <dbReference type="ARBA" id="ARBA00007599"/>
    </source>
</evidence>
<evidence type="ECO:0000256" key="6">
    <source>
        <dbReference type="ARBA" id="ARBA00022723"/>
    </source>
</evidence>
<dbReference type="Pfam" id="PF02367">
    <property type="entry name" value="TsaE"/>
    <property type="match status" value="1"/>
</dbReference>
<keyword evidence="8" id="KW-0067">ATP-binding</keyword>
<keyword evidence="9" id="KW-0460">Magnesium</keyword>
<dbReference type="EMBL" id="FNWO01000019">
    <property type="protein sequence ID" value="SEH63561.1"/>
    <property type="molecule type" value="Genomic_DNA"/>
</dbReference>
<dbReference type="GO" id="GO:0005524">
    <property type="term" value="F:ATP binding"/>
    <property type="evidence" value="ECO:0007669"/>
    <property type="project" value="UniProtKB-KW"/>
</dbReference>
<keyword evidence="6" id="KW-0479">Metal-binding</keyword>
<evidence type="ECO:0000256" key="10">
    <source>
        <dbReference type="ARBA" id="ARBA00032441"/>
    </source>
</evidence>
<sequence>MMSQSIKIPLPDEDSTCRLGRALAALARPGDLIALTGGLGAGKSTLARAFIRALTRPDEDVPSPTFTLVQVYDTPAGAVWHFDLYRLDRPDDAYELDIEDAFAEGICLIEWPDRLGPLLPTRRLDVRLEETDRATARRAHLTATGSWADRIGELCL</sequence>
<comment type="subcellular location">
    <subcellularLocation>
        <location evidence="1">Cytoplasm</location>
    </subcellularLocation>
</comment>
<keyword evidence="7" id="KW-0547">Nucleotide-binding</keyword>
<dbReference type="AlphaFoldDB" id="A0A1H6JMF2"/>
<dbReference type="SUPFAM" id="SSF52540">
    <property type="entry name" value="P-loop containing nucleoside triphosphate hydrolases"/>
    <property type="match status" value="1"/>
</dbReference>
<evidence type="ECO:0000313" key="12">
    <source>
        <dbReference type="Proteomes" id="UP000182983"/>
    </source>
</evidence>
<dbReference type="InterPro" id="IPR027417">
    <property type="entry name" value="P-loop_NTPase"/>
</dbReference>
<evidence type="ECO:0000256" key="8">
    <source>
        <dbReference type="ARBA" id="ARBA00022840"/>
    </source>
</evidence>
<keyword evidence="5" id="KW-0819">tRNA processing</keyword>
<dbReference type="Gene3D" id="3.40.50.300">
    <property type="entry name" value="P-loop containing nucleotide triphosphate hydrolases"/>
    <property type="match status" value="1"/>
</dbReference>
<dbReference type="Proteomes" id="UP000182983">
    <property type="component" value="Unassembled WGS sequence"/>
</dbReference>
<dbReference type="NCBIfam" id="TIGR00150">
    <property type="entry name" value="T6A_YjeE"/>
    <property type="match status" value="1"/>
</dbReference>
<evidence type="ECO:0000256" key="3">
    <source>
        <dbReference type="ARBA" id="ARBA00019010"/>
    </source>
</evidence>
<evidence type="ECO:0000256" key="5">
    <source>
        <dbReference type="ARBA" id="ARBA00022694"/>
    </source>
</evidence>
<gene>
    <name evidence="11" type="ORF">SAMN04244559_03257</name>
</gene>
<dbReference type="GO" id="GO:0046872">
    <property type="term" value="F:metal ion binding"/>
    <property type="evidence" value="ECO:0007669"/>
    <property type="project" value="UniProtKB-KW"/>
</dbReference>
<evidence type="ECO:0000256" key="4">
    <source>
        <dbReference type="ARBA" id="ARBA00022490"/>
    </source>
</evidence>
<evidence type="ECO:0000256" key="9">
    <source>
        <dbReference type="ARBA" id="ARBA00022842"/>
    </source>
</evidence>
<keyword evidence="4" id="KW-0963">Cytoplasm</keyword>
<dbReference type="GO" id="GO:0005737">
    <property type="term" value="C:cytoplasm"/>
    <property type="evidence" value="ECO:0007669"/>
    <property type="project" value="UniProtKB-SubCell"/>
</dbReference>
<dbReference type="InterPro" id="IPR003442">
    <property type="entry name" value="T6A_TsaE"/>
</dbReference>
<protein>
    <recommendedName>
        <fullName evidence="3">tRNA threonylcarbamoyladenosine biosynthesis protein TsaE</fullName>
    </recommendedName>
    <alternativeName>
        <fullName evidence="10">t(6)A37 threonylcarbamoyladenosine biosynthesis protein TsaE</fullName>
    </alternativeName>
</protein>
<comment type="similarity">
    <text evidence="2">Belongs to the TsaE family.</text>
</comment>
<evidence type="ECO:0000313" key="11">
    <source>
        <dbReference type="EMBL" id="SEH63561.1"/>
    </source>
</evidence>
<dbReference type="PANTHER" id="PTHR33540:SF2">
    <property type="entry name" value="TRNA THREONYLCARBAMOYLADENOSINE BIOSYNTHESIS PROTEIN TSAE"/>
    <property type="match status" value="1"/>
</dbReference>
<dbReference type="CDD" id="cd01983">
    <property type="entry name" value="SIMIBI"/>
    <property type="match status" value="1"/>
</dbReference>
<accession>A0A1H6JMF2</accession>
<reference evidence="12" key="1">
    <citation type="submission" date="2016-10" db="EMBL/GenBank/DDBJ databases">
        <authorList>
            <person name="Varghese N."/>
            <person name="Submissions S."/>
        </authorList>
    </citation>
    <scope>NUCLEOTIDE SEQUENCE [LARGE SCALE GENOMIC DNA]</scope>
    <source>
        <strain evidence="12">DSM 13234</strain>
    </source>
</reference>
<proteinExistence type="inferred from homology"/>
<name>A0A1H6JMF2_MAGFU</name>